<dbReference type="Proteomes" id="UP001141552">
    <property type="component" value="Unassembled WGS sequence"/>
</dbReference>
<reference evidence="2" key="2">
    <citation type="journal article" date="2023" name="Plants (Basel)">
        <title>Annotation of the Turnera subulata (Passifloraceae) Draft Genome Reveals the S-Locus Evolved after the Divergence of Turneroideae from Passifloroideae in a Stepwise Manner.</title>
        <authorList>
            <person name="Henning P.M."/>
            <person name="Roalson E.H."/>
            <person name="Mir W."/>
            <person name="McCubbin A.G."/>
            <person name="Shore J.S."/>
        </authorList>
    </citation>
    <scope>NUCLEOTIDE SEQUENCE</scope>
    <source>
        <strain evidence="2">F60SS</strain>
    </source>
</reference>
<sequence length="60" mass="6824">MGDHHHHQQQQQQNEVMKQHMLENSGDNNTGVASESRFTAEDIANSVQQIFSYIHANSSM</sequence>
<gene>
    <name evidence="2" type="ORF">Tsubulata_047820</name>
</gene>
<protein>
    <submittedName>
        <fullName evidence="2">Uncharacterized protein</fullName>
    </submittedName>
</protein>
<evidence type="ECO:0000313" key="3">
    <source>
        <dbReference type="Proteomes" id="UP001141552"/>
    </source>
</evidence>
<feature type="compositionally biased region" description="Polar residues" evidence="1">
    <location>
        <begin position="25"/>
        <end position="35"/>
    </location>
</feature>
<dbReference type="EMBL" id="JAKUCV010001922">
    <property type="protein sequence ID" value="KAJ4844575.1"/>
    <property type="molecule type" value="Genomic_DNA"/>
</dbReference>
<proteinExistence type="predicted"/>
<name>A0A9Q0JKY9_9ROSI</name>
<dbReference type="OrthoDB" id="1728264at2759"/>
<keyword evidence="3" id="KW-1185">Reference proteome</keyword>
<evidence type="ECO:0000313" key="2">
    <source>
        <dbReference type="EMBL" id="KAJ4844575.1"/>
    </source>
</evidence>
<dbReference type="AlphaFoldDB" id="A0A9Q0JKY9"/>
<evidence type="ECO:0000256" key="1">
    <source>
        <dbReference type="SAM" id="MobiDB-lite"/>
    </source>
</evidence>
<feature type="region of interest" description="Disordered" evidence="1">
    <location>
        <begin position="1"/>
        <end position="35"/>
    </location>
</feature>
<organism evidence="2 3">
    <name type="scientific">Turnera subulata</name>
    <dbReference type="NCBI Taxonomy" id="218843"/>
    <lineage>
        <taxon>Eukaryota</taxon>
        <taxon>Viridiplantae</taxon>
        <taxon>Streptophyta</taxon>
        <taxon>Embryophyta</taxon>
        <taxon>Tracheophyta</taxon>
        <taxon>Spermatophyta</taxon>
        <taxon>Magnoliopsida</taxon>
        <taxon>eudicotyledons</taxon>
        <taxon>Gunneridae</taxon>
        <taxon>Pentapetalae</taxon>
        <taxon>rosids</taxon>
        <taxon>fabids</taxon>
        <taxon>Malpighiales</taxon>
        <taxon>Passifloraceae</taxon>
        <taxon>Turnera</taxon>
    </lineage>
</organism>
<comment type="caution">
    <text evidence="2">The sequence shown here is derived from an EMBL/GenBank/DDBJ whole genome shotgun (WGS) entry which is preliminary data.</text>
</comment>
<reference evidence="2" key="1">
    <citation type="submission" date="2022-02" db="EMBL/GenBank/DDBJ databases">
        <authorList>
            <person name="Henning P.M."/>
            <person name="McCubbin A.G."/>
            <person name="Shore J.S."/>
        </authorList>
    </citation>
    <scope>NUCLEOTIDE SEQUENCE</scope>
    <source>
        <strain evidence="2">F60SS</strain>
        <tissue evidence="2">Leaves</tissue>
    </source>
</reference>
<accession>A0A9Q0JKY9</accession>